<protein>
    <submittedName>
        <fullName evidence="3">Thermonuclease family protein</fullName>
    </submittedName>
</protein>
<keyword evidence="1" id="KW-1133">Transmembrane helix</keyword>
<feature type="transmembrane region" description="Helical" evidence="1">
    <location>
        <begin position="99"/>
        <end position="117"/>
    </location>
</feature>
<dbReference type="PROSITE" id="PS50830">
    <property type="entry name" value="TNASE_3"/>
    <property type="match status" value="1"/>
</dbReference>
<evidence type="ECO:0000256" key="1">
    <source>
        <dbReference type="SAM" id="Phobius"/>
    </source>
</evidence>
<dbReference type="InterPro" id="IPR016071">
    <property type="entry name" value="Staphylococal_nuclease_OB-fold"/>
</dbReference>
<proteinExistence type="predicted"/>
<dbReference type="Gene3D" id="2.40.50.90">
    <property type="match status" value="1"/>
</dbReference>
<keyword evidence="1" id="KW-0472">Membrane</keyword>
<name>A0ABW3TKD8_9RHOB</name>
<keyword evidence="1" id="KW-0812">Transmembrane</keyword>
<gene>
    <name evidence="3" type="ORF">ACFQ3C_17555</name>
</gene>
<organism evidence="3 4">
    <name type="scientific">Seohaeicola saemankumensis</name>
    <dbReference type="NCBI Taxonomy" id="481181"/>
    <lineage>
        <taxon>Bacteria</taxon>
        <taxon>Pseudomonadati</taxon>
        <taxon>Pseudomonadota</taxon>
        <taxon>Alphaproteobacteria</taxon>
        <taxon>Rhodobacterales</taxon>
        <taxon>Roseobacteraceae</taxon>
        <taxon>Seohaeicola</taxon>
    </lineage>
</organism>
<evidence type="ECO:0000313" key="4">
    <source>
        <dbReference type="Proteomes" id="UP001597151"/>
    </source>
</evidence>
<sequence length="240" mass="27214">MPFSKDRTELIKERIRQALASEGGSAWDTSFLRDMKTRFDRYGTRTRLSDAQLKQLERILRLPKDDRRDLANVVDFRSARKNNKPKQSSRLRIRSGTRWVVRTLTLSAAFFGIWFVLANPHPDAAYWNIFRSPTWGGTSSSPSPTGSMLIDRVTRVRDGDTIVVGLIPIRIANLDCAESGTAAGERATRRAKQLLANQSVQCRLEGRRSYDREVGVCALEDGRDFGEVMIAEGYCSRWRG</sequence>
<evidence type="ECO:0000313" key="3">
    <source>
        <dbReference type="EMBL" id="MFD1196482.1"/>
    </source>
</evidence>
<accession>A0ABW3TKD8</accession>
<keyword evidence="4" id="KW-1185">Reference proteome</keyword>
<dbReference type="SMART" id="SM00318">
    <property type="entry name" value="SNc"/>
    <property type="match status" value="1"/>
</dbReference>
<reference evidence="4" key="1">
    <citation type="journal article" date="2019" name="Int. J. Syst. Evol. Microbiol.">
        <title>The Global Catalogue of Microorganisms (GCM) 10K type strain sequencing project: providing services to taxonomists for standard genome sequencing and annotation.</title>
        <authorList>
            <consortium name="The Broad Institute Genomics Platform"/>
            <consortium name="The Broad Institute Genome Sequencing Center for Infectious Disease"/>
            <person name="Wu L."/>
            <person name="Ma J."/>
        </authorList>
    </citation>
    <scope>NUCLEOTIDE SEQUENCE [LARGE SCALE GENOMIC DNA]</scope>
    <source>
        <strain evidence="4">CCUG 55328</strain>
    </source>
</reference>
<evidence type="ECO:0000259" key="2">
    <source>
        <dbReference type="PROSITE" id="PS50830"/>
    </source>
</evidence>
<dbReference type="EMBL" id="JBHTKR010000007">
    <property type="protein sequence ID" value="MFD1196482.1"/>
    <property type="molecule type" value="Genomic_DNA"/>
</dbReference>
<dbReference type="InterPro" id="IPR035437">
    <property type="entry name" value="SNase_OB-fold_sf"/>
</dbReference>
<comment type="caution">
    <text evidence="3">The sequence shown here is derived from an EMBL/GenBank/DDBJ whole genome shotgun (WGS) entry which is preliminary data.</text>
</comment>
<dbReference type="Proteomes" id="UP001597151">
    <property type="component" value="Unassembled WGS sequence"/>
</dbReference>
<dbReference type="SUPFAM" id="SSF50199">
    <property type="entry name" value="Staphylococcal nuclease"/>
    <property type="match status" value="1"/>
</dbReference>
<feature type="domain" description="TNase-like" evidence="2">
    <location>
        <begin position="147"/>
        <end position="240"/>
    </location>
</feature>
<dbReference type="RefSeq" id="WP_380794616.1">
    <property type="nucleotide sequence ID" value="NZ_JBHTKR010000007.1"/>
</dbReference>